<dbReference type="Proteomes" id="UP001150581">
    <property type="component" value="Unassembled WGS sequence"/>
</dbReference>
<comment type="caution">
    <text evidence="1">The sequence shown here is derived from an EMBL/GenBank/DDBJ whole genome shotgun (WGS) entry which is preliminary data.</text>
</comment>
<organism evidence="1 2">
    <name type="scientific">Kickxella alabastrina</name>
    <dbReference type="NCBI Taxonomy" id="61397"/>
    <lineage>
        <taxon>Eukaryota</taxon>
        <taxon>Fungi</taxon>
        <taxon>Fungi incertae sedis</taxon>
        <taxon>Zoopagomycota</taxon>
        <taxon>Kickxellomycotina</taxon>
        <taxon>Kickxellomycetes</taxon>
        <taxon>Kickxellales</taxon>
        <taxon>Kickxellaceae</taxon>
        <taxon>Kickxella</taxon>
    </lineage>
</organism>
<gene>
    <name evidence="1" type="ORF">LPJ66_006117</name>
</gene>
<sequence length="810" mass="86866">MAPFSSSGPGVSIEFDDTAAEYGRYDPSTESTHISGRVLVRVIKPVPVHSVCVEFIGEESVWLRAWVPLSSKTLSREVLRQRTTLHASGVLSEGVHMFSFSIAVPAWVPSSLDRDMCRIRYVVRAVVERTSFLGGGGMGGNAGGTGQGAWVHEEEVSCRRIRASRRLARRKRIDQSVGCPNGSCHVRFWGSISRDVVRPGAQIKVDVVAHTSDARFGLRLLVANFAEHVLCHVQVKGEERFVNKITNLVTYRLDSLAEDPAEPLVAARDNAELHRESLRSDPGHSSPALQPPSRSARSSSAAACGDASDAEPNSRQQITRGMRKTRSRLAVLLRSTSPAPPLARSKTAGDYENATASLPPVPSLPMGLLSPTLTPMPAQSVVRQIRASQVIQLPLGLSQFSSEFVSREYRLMLVAEVAPLEELGANGNSANTLDAAGRERPTTARRRLSESSTTSSSSSASSKRSFIPPYLKLKRRLARSQMSLVPFQQTDAPHPRWSVSEQASAIAGWTVDVVDHFDVRFDELVAHGPGTSDAVARSMPRDPEIYAGAYTFVPPTSPASAALGSVVSPAGTVTTLDAQSQSQSDLGSNDGSSHLRRKHHRRASSGLVGFILRGFRSSTPSSPSSSVSPRLGTGSLPTTPQVTGGSSAIGRLGRHMRSASSGAMVGRTVGRGRLENEPELPTLGVSGPSESSNSQATHIVRRHLDDQLSDTVMVMHPLSSAVNGGLLHPTSNALLRPLRLHSSPFESNIGDNNRSSVSLALPPCQSQSQTQTRTQPQSQNAPIANGSCSRNGIVKSPVLRRRPPTSASHR</sequence>
<evidence type="ECO:0000313" key="2">
    <source>
        <dbReference type="Proteomes" id="UP001150581"/>
    </source>
</evidence>
<evidence type="ECO:0000313" key="1">
    <source>
        <dbReference type="EMBL" id="KAJ1892822.1"/>
    </source>
</evidence>
<protein>
    <submittedName>
        <fullName evidence="1">Uncharacterized protein</fullName>
    </submittedName>
</protein>
<reference evidence="1" key="1">
    <citation type="submission" date="2022-07" db="EMBL/GenBank/DDBJ databases">
        <title>Phylogenomic reconstructions and comparative analyses of Kickxellomycotina fungi.</title>
        <authorList>
            <person name="Reynolds N.K."/>
            <person name="Stajich J.E."/>
            <person name="Barry K."/>
            <person name="Grigoriev I.V."/>
            <person name="Crous P."/>
            <person name="Smith M.E."/>
        </authorList>
    </citation>
    <scope>NUCLEOTIDE SEQUENCE</scope>
    <source>
        <strain evidence="1">Benny 63K</strain>
    </source>
</reference>
<proteinExistence type="predicted"/>
<keyword evidence="2" id="KW-1185">Reference proteome</keyword>
<dbReference type="EMBL" id="JANBPG010000929">
    <property type="protein sequence ID" value="KAJ1892822.1"/>
    <property type="molecule type" value="Genomic_DNA"/>
</dbReference>
<name>A0ACC1IIQ5_9FUNG</name>
<accession>A0ACC1IIQ5</accession>